<comment type="caution">
    <text evidence="1">The sequence shown here is derived from an EMBL/GenBank/DDBJ whole genome shotgun (WGS) entry which is preliminary data.</text>
</comment>
<dbReference type="Proteomes" id="UP001174136">
    <property type="component" value="Unassembled WGS sequence"/>
</dbReference>
<protein>
    <submittedName>
        <fullName evidence="1">Uncharacterized protein</fullName>
    </submittedName>
</protein>
<dbReference type="AlphaFoldDB" id="A0AA47MJL2"/>
<organism evidence="1 2">
    <name type="scientific">Merluccius polli</name>
    <name type="common">Benguela hake</name>
    <name type="synonym">Merluccius cadenati</name>
    <dbReference type="NCBI Taxonomy" id="89951"/>
    <lineage>
        <taxon>Eukaryota</taxon>
        <taxon>Metazoa</taxon>
        <taxon>Chordata</taxon>
        <taxon>Craniata</taxon>
        <taxon>Vertebrata</taxon>
        <taxon>Euteleostomi</taxon>
        <taxon>Actinopterygii</taxon>
        <taxon>Neopterygii</taxon>
        <taxon>Teleostei</taxon>
        <taxon>Neoteleostei</taxon>
        <taxon>Acanthomorphata</taxon>
        <taxon>Zeiogadaria</taxon>
        <taxon>Gadariae</taxon>
        <taxon>Gadiformes</taxon>
        <taxon>Gadoidei</taxon>
        <taxon>Merlucciidae</taxon>
        <taxon>Merluccius</taxon>
    </lineage>
</organism>
<gene>
    <name evidence="1" type="ORF">N1851_021756</name>
</gene>
<reference evidence="1" key="1">
    <citation type="journal article" date="2023" name="Front. Mar. Sci.">
        <title>A new Merluccius polli reference genome to investigate the effects of global change in West African waters.</title>
        <authorList>
            <person name="Mateo J.L."/>
            <person name="Blanco-Fernandez C."/>
            <person name="Garcia-Vazquez E."/>
            <person name="Machado-Schiaffino G."/>
        </authorList>
    </citation>
    <scope>NUCLEOTIDE SEQUENCE</scope>
    <source>
        <strain evidence="1">C29</strain>
        <tissue evidence="1">Fin</tissue>
    </source>
</reference>
<dbReference type="EMBL" id="JAOPHQ010003979">
    <property type="protein sequence ID" value="KAK0141242.1"/>
    <property type="molecule type" value="Genomic_DNA"/>
</dbReference>
<sequence>MAQNFLQLNNKSEIVLFGLSNSPKMITKTLGRLLTRSRMRGHITPVLASLHCIPIRFRINVKILQFVFKALNGLAAAYWSELLCTPVTPTVLRSSCLSSVAPRCRLKLRGDRVFAVAAPR</sequence>
<name>A0AA47MJL2_MERPO</name>
<proteinExistence type="predicted"/>
<keyword evidence="2" id="KW-1185">Reference proteome</keyword>
<evidence type="ECO:0000313" key="1">
    <source>
        <dbReference type="EMBL" id="KAK0141242.1"/>
    </source>
</evidence>
<evidence type="ECO:0000313" key="2">
    <source>
        <dbReference type="Proteomes" id="UP001174136"/>
    </source>
</evidence>
<accession>A0AA47MJL2</accession>